<evidence type="ECO:0000313" key="2">
    <source>
        <dbReference type="EMBL" id="MEJ5023074.1"/>
    </source>
</evidence>
<feature type="transmembrane region" description="Helical" evidence="1">
    <location>
        <begin position="26"/>
        <end position="49"/>
    </location>
</feature>
<protein>
    <submittedName>
        <fullName evidence="2">Uncharacterized protein</fullName>
    </submittedName>
</protein>
<dbReference type="EMBL" id="JBBGZH010000003">
    <property type="protein sequence ID" value="MEJ5023074.1"/>
    <property type="molecule type" value="Genomic_DNA"/>
</dbReference>
<reference evidence="2 3" key="1">
    <citation type="submission" date="2023-12" db="EMBL/GenBank/DDBJ databases">
        <title>Gut-associated functions are favored during microbiome assembly across C. elegans life.</title>
        <authorList>
            <person name="Zimmermann J."/>
        </authorList>
    </citation>
    <scope>NUCLEOTIDE SEQUENCE [LARGE SCALE GENOMIC DNA]</scope>
    <source>
        <strain evidence="2 3">MYb71</strain>
    </source>
</reference>
<proteinExistence type="predicted"/>
<evidence type="ECO:0000313" key="3">
    <source>
        <dbReference type="Proteomes" id="UP001375812"/>
    </source>
</evidence>
<sequence length="265" mass="30295">MVSVVVIWAIYYFAPDTRGWNTLNSLLVSVVASAVFAVVSALYLSYFFVDTEHAEARTRLIPQDIGGALRSIASEATDYKIFVRTGRHFRAEILPILRDNAVRRRRAVNVEVILLDFRDDKVCEEYANYRRTASFDRILWDTSYVRKEVMATILDLAAASSEYKSFLNISLFLSDRLSTFRIEGSSQEIIVTREDPKDMAFRYPRSDSDHAAFLTEFSWIRQFADPVVLSSGPQPLEDMFGELDVISTLEQQAERSRGSRSPYAR</sequence>
<keyword evidence="1" id="KW-1133">Transmembrane helix</keyword>
<name>A0ABU8PLI9_9HYPH</name>
<dbReference type="Proteomes" id="UP001375812">
    <property type="component" value="Unassembled WGS sequence"/>
</dbReference>
<keyword evidence="1" id="KW-0812">Transmembrane</keyword>
<evidence type="ECO:0000256" key="1">
    <source>
        <dbReference type="SAM" id="Phobius"/>
    </source>
</evidence>
<keyword evidence="1" id="KW-0472">Membrane</keyword>
<gene>
    <name evidence="2" type="ORF">WH297_25625</name>
</gene>
<keyword evidence="3" id="KW-1185">Reference proteome</keyword>
<dbReference type="RefSeq" id="WP_339561780.1">
    <property type="nucleotide sequence ID" value="NZ_JBBGZH010000003.1"/>
</dbReference>
<comment type="caution">
    <text evidence="2">The sequence shown here is derived from an EMBL/GenBank/DDBJ whole genome shotgun (WGS) entry which is preliminary data.</text>
</comment>
<organism evidence="2 3">
    <name type="scientific">Ochrobactrum vermis</name>
    <dbReference type="NCBI Taxonomy" id="1827297"/>
    <lineage>
        <taxon>Bacteria</taxon>
        <taxon>Pseudomonadati</taxon>
        <taxon>Pseudomonadota</taxon>
        <taxon>Alphaproteobacteria</taxon>
        <taxon>Hyphomicrobiales</taxon>
        <taxon>Brucellaceae</taxon>
        <taxon>Brucella/Ochrobactrum group</taxon>
        <taxon>Ochrobactrum</taxon>
    </lineage>
</organism>
<accession>A0ABU8PLI9</accession>